<protein>
    <submittedName>
        <fullName evidence="2">Uncharacterized protein</fullName>
    </submittedName>
</protein>
<evidence type="ECO:0000256" key="1">
    <source>
        <dbReference type="SAM" id="MobiDB-lite"/>
    </source>
</evidence>
<dbReference type="Proteomes" id="UP000634136">
    <property type="component" value="Unassembled WGS sequence"/>
</dbReference>
<evidence type="ECO:0000313" key="2">
    <source>
        <dbReference type="EMBL" id="KAF7804578.1"/>
    </source>
</evidence>
<comment type="caution">
    <text evidence="2">The sequence shown here is derived from an EMBL/GenBank/DDBJ whole genome shotgun (WGS) entry which is preliminary data.</text>
</comment>
<organism evidence="2 3">
    <name type="scientific">Senna tora</name>
    <dbReference type="NCBI Taxonomy" id="362788"/>
    <lineage>
        <taxon>Eukaryota</taxon>
        <taxon>Viridiplantae</taxon>
        <taxon>Streptophyta</taxon>
        <taxon>Embryophyta</taxon>
        <taxon>Tracheophyta</taxon>
        <taxon>Spermatophyta</taxon>
        <taxon>Magnoliopsida</taxon>
        <taxon>eudicotyledons</taxon>
        <taxon>Gunneridae</taxon>
        <taxon>Pentapetalae</taxon>
        <taxon>rosids</taxon>
        <taxon>fabids</taxon>
        <taxon>Fabales</taxon>
        <taxon>Fabaceae</taxon>
        <taxon>Caesalpinioideae</taxon>
        <taxon>Cassia clade</taxon>
        <taxon>Senna</taxon>
    </lineage>
</organism>
<accession>A0A834SI52</accession>
<sequence>MLDATPSFSKERSGEEKHYPLELDKPVSRKLEIQFDSGQQPLIHKSTTTKWNFLSLWEHKTLN</sequence>
<feature type="region of interest" description="Disordered" evidence="1">
    <location>
        <begin position="1"/>
        <end position="21"/>
    </location>
</feature>
<name>A0A834SI52_9FABA</name>
<feature type="compositionally biased region" description="Basic and acidic residues" evidence="1">
    <location>
        <begin position="9"/>
        <end position="21"/>
    </location>
</feature>
<keyword evidence="3" id="KW-1185">Reference proteome</keyword>
<gene>
    <name evidence="2" type="ORF">G2W53_043689</name>
</gene>
<reference evidence="2" key="1">
    <citation type="submission" date="2020-09" db="EMBL/GenBank/DDBJ databases">
        <title>Genome-Enabled Discovery of Anthraquinone Biosynthesis in Senna tora.</title>
        <authorList>
            <person name="Kang S.-H."/>
            <person name="Pandey R.P."/>
            <person name="Lee C.-M."/>
            <person name="Sim J.-S."/>
            <person name="Jeong J.-T."/>
            <person name="Choi B.-S."/>
            <person name="Jung M."/>
            <person name="Ginzburg D."/>
            <person name="Zhao K."/>
            <person name="Won S.Y."/>
            <person name="Oh T.-J."/>
            <person name="Yu Y."/>
            <person name="Kim N.-H."/>
            <person name="Lee O.R."/>
            <person name="Lee T.-H."/>
            <person name="Bashyal P."/>
            <person name="Kim T.-S."/>
            <person name="Lee W.-H."/>
            <person name="Kawkins C."/>
            <person name="Kim C.-K."/>
            <person name="Kim J.S."/>
            <person name="Ahn B.O."/>
            <person name="Rhee S.Y."/>
            <person name="Sohng J.K."/>
        </authorList>
    </citation>
    <scope>NUCLEOTIDE SEQUENCE</scope>
    <source>
        <tissue evidence="2">Leaf</tissue>
    </source>
</reference>
<dbReference type="AlphaFoldDB" id="A0A834SI52"/>
<evidence type="ECO:0000313" key="3">
    <source>
        <dbReference type="Proteomes" id="UP000634136"/>
    </source>
</evidence>
<dbReference type="EMBL" id="JAAIUW010000013">
    <property type="protein sequence ID" value="KAF7804578.1"/>
    <property type="molecule type" value="Genomic_DNA"/>
</dbReference>
<proteinExistence type="predicted"/>